<dbReference type="SUPFAM" id="SSF46785">
    <property type="entry name" value="Winged helix' DNA-binding domain"/>
    <property type="match status" value="1"/>
</dbReference>
<dbReference type="Proteomes" id="UP000250163">
    <property type="component" value="Chromosome MORIYA"/>
</dbReference>
<dbReference type="InterPro" id="IPR013196">
    <property type="entry name" value="HTH_11"/>
</dbReference>
<dbReference type="KEGG" id="mya:MORIYA_1786"/>
<dbReference type="Gene3D" id="1.10.10.10">
    <property type="entry name" value="Winged helix-like DNA-binding domain superfamily/Winged helix DNA-binding domain"/>
    <property type="match status" value="1"/>
</dbReference>
<dbReference type="Pfam" id="PF08279">
    <property type="entry name" value="HTH_11"/>
    <property type="match status" value="1"/>
</dbReference>
<proteinExistence type="predicted"/>
<reference evidence="4" key="1">
    <citation type="submission" date="2018-05" db="EMBL/GenBank/DDBJ databases">
        <authorList>
            <person name="Cea G.-C."/>
            <person name="William W."/>
        </authorList>
    </citation>
    <scope>NUCLEOTIDE SEQUENCE [LARGE SCALE GENOMIC DNA]</scope>
    <source>
        <strain evidence="4">DB21MT 5</strain>
    </source>
</reference>
<dbReference type="PANTHER" id="PTHR34580:SF3">
    <property type="entry name" value="PROTEIN PAFB"/>
    <property type="match status" value="1"/>
</dbReference>
<dbReference type="Pfam" id="PF13280">
    <property type="entry name" value="WYL"/>
    <property type="match status" value="1"/>
</dbReference>
<evidence type="ECO:0000313" key="3">
    <source>
        <dbReference type="EMBL" id="SQD78264.1"/>
    </source>
</evidence>
<evidence type="ECO:0000259" key="1">
    <source>
        <dbReference type="Pfam" id="PF08279"/>
    </source>
</evidence>
<evidence type="ECO:0000313" key="4">
    <source>
        <dbReference type="Proteomes" id="UP000250163"/>
    </source>
</evidence>
<protein>
    <submittedName>
        <fullName evidence="3">Putative transcriptional regulator</fullName>
    </submittedName>
</protein>
<feature type="domain" description="WYL" evidence="2">
    <location>
        <begin position="139"/>
        <end position="203"/>
    </location>
</feature>
<name>A0A330LMP2_9GAMM</name>
<dbReference type="InterPro" id="IPR036390">
    <property type="entry name" value="WH_DNA-bd_sf"/>
</dbReference>
<evidence type="ECO:0000259" key="2">
    <source>
        <dbReference type="Pfam" id="PF13280"/>
    </source>
</evidence>
<sequence>MSRSQRLFDLLQLLRCHKYPVSAAHLAQELNVSVRTIYRDIATLQAQGAEIEGEAGLGYILKPTFTLPPLMFSTEELEALLLGADWISKQANGEFSNAAKNAIAKISSVLPENHIVKRSPDIMRVASIIEVPELTTELSYIRDAIKHQNKAEIDYHDSQGNPSSRIIWPILIGLFQYHYVLVVWCETRDTFRNFRLDRIDQWQSLEQKYQPNRRDLLKQWQEIEGISEKEIRLFFMSKILKSAKTFTPILLNVTVRFYRQHLSLSH</sequence>
<dbReference type="RefSeq" id="WP_232011560.1">
    <property type="nucleotide sequence ID" value="NZ_LS483250.1"/>
</dbReference>
<organism evidence="3 4">
    <name type="scientific">Moritella yayanosii</name>
    <dbReference type="NCBI Taxonomy" id="69539"/>
    <lineage>
        <taxon>Bacteria</taxon>
        <taxon>Pseudomonadati</taxon>
        <taxon>Pseudomonadota</taxon>
        <taxon>Gammaproteobacteria</taxon>
        <taxon>Alteromonadales</taxon>
        <taxon>Moritellaceae</taxon>
        <taxon>Moritella</taxon>
    </lineage>
</organism>
<gene>
    <name evidence="3" type="ORF">MORIYA_1786</name>
</gene>
<accession>A0A330LMP2</accession>
<dbReference type="AlphaFoldDB" id="A0A330LMP2"/>
<dbReference type="PANTHER" id="PTHR34580">
    <property type="match status" value="1"/>
</dbReference>
<dbReference type="InterPro" id="IPR026881">
    <property type="entry name" value="WYL_dom"/>
</dbReference>
<dbReference type="PROSITE" id="PS52050">
    <property type="entry name" value="WYL"/>
    <property type="match status" value="1"/>
</dbReference>
<dbReference type="EMBL" id="LS483250">
    <property type="protein sequence ID" value="SQD78264.1"/>
    <property type="molecule type" value="Genomic_DNA"/>
</dbReference>
<dbReference type="InterPro" id="IPR051534">
    <property type="entry name" value="CBASS_pafABC_assoc_protein"/>
</dbReference>
<dbReference type="InterPro" id="IPR036388">
    <property type="entry name" value="WH-like_DNA-bd_sf"/>
</dbReference>
<feature type="domain" description="Helix-turn-helix type 11" evidence="1">
    <location>
        <begin position="6"/>
        <end position="60"/>
    </location>
</feature>
<keyword evidence="4" id="KW-1185">Reference proteome</keyword>